<gene>
    <name evidence="3" type="ORF">PAUS00366_LOCUS22620</name>
</gene>
<feature type="compositionally biased region" description="Basic and acidic residues" evidence="2">
    <location>
        <begin position="40"/>
        <end position="50"/>
    </location>
</feature>
<sequence length="259" mass="29808">MIPLPSLLFLQCNEDNESLDAAYQNHRNGMTSTETITKSAAERGARDGSRRPVPIQKRLPGSERAQLPPSMRLRRITNLEPPRVGMMGADPIAPFWERQQQEEEQQRSAAKKLVVSLRRKSQLFAFFTTLASFVIADEYSLLPIGTLLYAMAITLAWENWTDEVEENRKLMHKIQQHKTRLKSIEREIQKAKIEYHVLQNKPHVDVVALRRRQRRPPNAEPSSHAHGRGLELVMNSNSNLNSNVSDDHWIVYADERNQN</sequence>
<evidence type="ECO:0000256" key="2">
    <source>
        <dbReference type="SAM" id="MobiDB-lite"/>
    </source>
</evidence>
<keyword evidence="1" id="KW-0175">Coiled coil</keyword>
<evidence type="ECO:0000313" key="3">
    <source>
        <dbReference type="EMBL" id="CAE0729835.1"/>
    </source>
</evidence>
<accession>A0A7S4ER84</accession>
<dbReference type="EMBL" id="HBIX01034627">
    <property type="protein sequence ID" value="CAE0729835.1"/>
    <property type="molecule type" value="Transcribed_RNA"/>
</dbReference>
<feature type="coiled-coil region" evidence="1">
    <location>
        <begin position="167"/>
        <end position="201"/>
    </location>
</feature>
<proteinExistence type="predicted"/>
<protein>
    <submittedName>
        <fullName evidence="3">Uncharacterized protein</fullName>
    </submittedName>
</protein>
<evidence type="ECO:0000256" key="1">
    <source>
        <dbReference type="SAM" id="Coils"/>
    </source>
</evidence>
<name>A0A7S4ER84_9STRA</name>
<dbReference type="AlphaFoldDB" id="A0A7S4ER84"/>
<organism evidence="3">
    <name type="scientific">Pseudo-nitzschia australis</name>
    <dbReference type="NCBI Taxonomy" id="44445"/>
    <lineage>
        <taxon>Eukaryota</taxon>
        <taxon>Sar</taxon>
        <taxon>Stramenopiles</taxon>
        <taxon>Ochrophyta</taxon>
        <taxon>Bacillariophyta</taxon>
        <taxon>Bacillariophyceae</taxon>
        <taxon>Bacillariophycidae</taxon>
        <taxon>Bacillariales</taxon>
        <taxon>Bacillariaceae</taxon>
        <taxon>Pseudo-nitzschia</taxon>
    </lineage>
</organism>
<feature type="region of interest" description="Disordered" evidence="2">
    <location>
        <begin position="31"/>
        <end position="64"/>
    </location>
</feature>
<reference evidence="3" key="1">
    <citation type="submission" date="2021-01" db="EMBL/GenBank/DDBJ databases">
        <authorList>
            <person name="Corre E."/>
            <person name="Pelletier E."/>
            <person name="Niang G."/>
            <person name="Scheremetjew M."/>
            <person name="Finn R."/>
            <person name="Kale V."/>
            <person name="Holt S."/>
            <person name="Cochrane G."/>
            <person name="Meng A."/>
            <person name="Brown T."/>
            <person name="Cohen L."/>
        </authorList>
    </citation>
    <scope>NUCLEOTIDE SEQUENCE</scope>
    <source>
        <strain evidence="3">10249 10 AB</strain>
    </source>
</reference>